<evidence type="ECO:0000256" key="1">
    <source>
        <dbReference type="SAM" id="MobiDB-lite"/>
    </source>
</evidence>
<dbReference type="EMBL" id="JBIMSO010000066">
    <property type="protein sequence ID" value="MFH5210745.1"/>
    <property type="molecule type" value="Genomic_DNA"/>
</dbReference>
<evidence type="ECO:0000313" key="3">
    <source>
        <dbReference type="Proteomes" id="UP001609175"/>
    </source>
</evidence>
<dbReference type="RefSeq" id="WP_395116720.1">
    <property type="nucleotide sequence ID" value="NZ_JBIMSO010000066.1"/>
</dbReference>
<sequence>MGRLESYMSFRVPASVRLLPAAVVAVSIGVALIGSAPASAEPTVPSEPPTAEPNTTEPATTSPTTTTVPTPVPMPYPRTPPPLPDSNDGGRAMACPPANSWSPFTDGRGVTAKLFEYGPARITVTVTASDGDRTTTVDVAPGQFNVRIDFPGVDPKSVRSVLVRADGPGPLPPRCMLAPNSR</sequence>
<dbReference type="Proteomes" id="UP001609175">
    <property type="component" value="Unassembled WGS sequence"/>
</dbReference>
<feature type="region of interest" description="Disordered" evidence="1">
    <location>
        <begin position="38"/>
        <end position="101"/>
    </location>
</feature>
<proteinExistence type="predicted"/>
<feature type="compositionally biased region" description="Low complexity" evidence="1">
    <location>
        <begin position="52"/>
        <end position="69"/>
    </location>
</feature>
<gene>
    <name evidence="2" type="ORF">ACHIPZ_21445</name>
</gene>
<comment type="caution">
    <text evidence="2">The sequence shown here is derived from an EMBL/GenBank/DDBJ whole genome shotgun (WGS) entry which is preliminary data.</text>
</comment>
<protein>
    <submittedName>
        <fullName evidence="2">Uncharacterized protein</fullName>
    </submittedName>
</protein>
<reference evidence="2 3" key="1">
    <citation type="submission" date="2024-10" db="EMBL/GenBank/DDBJ databases">
        <authorList>
            <person name="Riesco R."/>
        </authorList>
    </citation>
    <scope>NUCLEOTIDE SEQUENCE [LARGE SCALE GENOMIC DNA]</scope>
    <source>
        <strain evidence="2 3">NCIMB 15449</strain>
    </source>
</reference>
<feature type="compositionally biased region" description="Pro residues" evidence="1">
    <location>
        <begin position="70"/>
        <end position="84"/>
    </location>
</feature>
<name>A0ABW7JUW9_9NOCA</name>
<organism evidence="2 3">
    <name type="scientific">Antrihabitans spumae</name>
    <dbReference type="NCBI Taxonomy" id="3373370"/>
    <lineage>
        <taxon>Bacteria</taxon>
        <taxon>Bacillati</taxon>
        <taxon>Actinomycetota</taxon>
        <taxon>Actinomycetes</taxon>
        <taxon>Mycobacteriales</taxon>
        <taxon>Nocardiaceae</taxon>
        <taxon>Antrihabitans</taxon>
    </lineage>
</organism>
<accession>A0ABW7JUW9</accession>
<evidence type="ECO:0000313" key="2">
    <source>
        <dbReference type="EMBL" id="MFH5210745.1"/>
    </source>
</evidence>